<feature type="domain" description="Histone deacetylase" evidence="1">
    <location>
        <begin position="37"/>
        <end position="157"/>
    </location>
</feature>
<sequence>MKIVYHPEYEQVYSSDPAAAAGRMESILKVVSPHYEVVAAEPAAHDDVSLVHSDEHIGYIQRHGLTYEIALLAAGGAIRAAELAIGGEPAFGLIRPPGHHASQNHCWGFCFFNNMAISIARLKKEGKIGTAVILDIDLHFGDGTASIFQGVPEVAYFHPQGRDSQEFIDN</sequence>
<dbReference type="Gene3D" id="3.40.800.20">
    <property type="entry name" value="Histone deacetylase domain"/>
    <property type="match status" value="1"/>
</dbReference>
<gene>
    <name evidence="2" type="ORF">S12H4_47185</name>
</gene>
<dbReference type="SUPFAM" id="SSF52768">
    <property type="entry name" value="Arginase/deacetylase"/>
    <property type="match status" value="1"/>
</dbReference>
<dbReference type="GO" id="GO:0004407">
    <property type="term" value="F:histone deacetylase activity"/>
    <property type="evidence" value="ECO:0007669"/>
    <property type="project" value="TreeGrafter"/>
</dbReference>
<reference evidence="2" key="1">
    <citation type="journal article" date="2014" name="Front. Microbiol.">
        <title>High frequency of phylogenetically diverse reductive dehalogenase-homologous genes in deep subseafloor sedimentary metagenomes.</title>
        <authorList>
            <person name="Kawai M."/>
            <person name="Futagami T."/>
            <person name="Toyoda A."/>
            <person name="Takaki Y."/>
            <person name="Nishi S."/>
            <person name="Hori S."/>
            <person name="Arai W."/>
            <person name="Tsubouchi T."/>
            <person name="Morono Y."/>
            <person name="Uchiyama I."/>
            <person name="Ito T."/>
            <person name="Fujiyama A."/>
            <person name="Inagaki F."/>
            <person name="Takami H."/>
        </authorList>
    </citation>
    <scope>NUCLEOTIDE SEQUENCE</scope>
    <source>
        <strain evidence="2">Expedition CK06-06</strain>
    </source>
</reference>
<organism evidence="2">
    <name type="scientific">marine sediment metagenome</name>
    <dbReference type="NCBI Taxonomy" id="412755"/>
    <lineage>
        <taxon>unclassified sequences</taxon>
        <taxon>metagenomes</taxon>
        <taxon>ecological metagenomes</taxon>
    </lineage>
</organism>
<dbReference type="PANTHER" id="PTHR10625">
    <property type="entry name" value="HISTONE DEACETYLASE HDAC1-RELATED"/>
    <property type="match status" value="1"/>
</dbReference>
<dbReference type="GO" id="GO:0040029">
    <property type="term" value="P:epigenetic regulation of gene expression"/>
    <property type="evidence" value="ECO:0007669"/>
    <property type="project" value="TreeGrafter"/>
</dbReference>
<comment type="caution">
    <text evidence="2">The sequence shown here is derived from an EMBL/GenBank/DDBJ whole genome shotgun (WGS) entry which is preliminary data.</text>
</comment>
<dbReference type="PRINTS" id="PR01270">
    <property type="entry name" value="HDASUPER"/>
</dbReference>
<dbReference type="AlphaFoldDB" id="X1UY98"/>
<name>X1UY98_9ZZZZ</name>
<dbReference type="Pfam" id="PF00850">
    <property type="entry name" value="Hist_deacetyl"/>
    <property type="match status" value="1"/>
</dbReference>
<dbReference type="InterPro" id="IPR023801">
    <property type="entry name" value="His_deacetylse_dom"/>
</dbReference>
<proteinExistence type="predicted"/>
<dbReference type="InterPro" id="IPR023696">
    <property type="entry name" value="Ureohydrolase_dom_sf"/>
</dbReference>
<evidence type="ECO:0000259" key="1">
    <source>
        <dbReference type="Pfam" id="PF00850"/>
    </source>
</evidence>
<accession>X1UY98</accession>
<dbReference type="EMBL" id="BARW01029355">
    <property type="protein sequence ID" value="GAJ08542.1"/>
    <property type="molecule type" value="Genomic_DNA"/>
</dbReference>
<dbReference type="InterPro" id="IPR037138">
    <property type="entry name" value="His_deacetylse_dom_sf"/>
</dbReference>
<evidence type="ECO:0000313" key="2">
    <source>
        <dbReference type="EMBL" id="GAJ08542.1"/>
    </source>
</evidence>
<protein>
    <recommendedName>
        <fullName evidence="1">Histone deacetylase domain-containing protein</fullName>
    </recommendedName>
</protein>
<dbReference type="InterPro" id="IPR000286">
    <property type="entry name" value="HDACs"/>
</dbReference>
<feature type="non-terminal residue" evidence="2">
    <location>
        <position position="170"/>
    </location>
</feature>